<protein>
    <submittedName>
        <fullName evidence="2">Uncharacterized protein</fullName>
    </submittedName>
</protein>
<dbReference type="STRING" id="504798.SAMN05421871_11926"/>
<evidence type="ECO:0000313" key="3">
    <source>
        <dbReference type="Proteomes" id="UP000199651"/>
    </source>
</evidence>
<keyword evidence="3" id="KW-1185">Reference proteome</keyword>
<name>A0A1H0WN50_9PSEU</name>
<proteinExistence type="predicted"/>
<dbReference type="Proteomes" id="UP000199651">
    <property type="component" value="Unassembled WGS sequence"/>
</dbReference>
<evidence type="ECO:0000313" key="2">
    <source>
        <dbReference type="EMBL" id="SDP92077.1"/>
    </source>
</evidence>
<reference evidence="3" key="1">
    <citation type="submission" date="2016-10" db="EMBL/GenBank/DDBJ databases">
        <authorList>
            <person name="Varghese N."/>
            <person name="Submissions S."/>
        </authorList>
    </citation>
    <scope>NUCLEOTIDE SEQUENCE [LARGE SCALE GENOMIC DNA]</scope>
    <source>
        <strain evidence="3">IBRC-M 10655</strain>
    </source>
</reference>
<sequence>MSTETSSGGGELHVDTDAINVAAAHLGAIGGYILSHANAVRYLGEYAPIHGDGSGEGYDSWNLFKGGHFKATDTILDCLNAVAKIVPALENSVRSFSDLGVDIEANNVQLARYALVRDPKQGDEPETERNAPVQPSVAATKVDRNAPVGQPDALVVERKA</sequence>
<evidence type="ECO:0000256" key="1">
    <source>
        <dbReference type="SAM" id="MobiDB-lite"/>
    </source>
</evidence>
<dbReference type="AlphaFoldDB" id="A0A1H0WN50"/>
<gene>
    <name evidence="2" type="ORF">SAMN05192558_12526</name>
</gene>
<feature type="region of interest" description="Disordered" evidence="1">
    <location>
        <begin position="119"/>
        <end position="160"/>
    </location>
</feature>
<dbReference type="EMBL" id="FNJB01000025">
    <property type="protein sequence ID" value="SDP92077.1"/>
    <property type="molecule type" value="Genomic_DNA"/>
</dbReference>
<dbReference type="RefSeq" id="WP_143116548.1">
    <property type="nucleotide sequence ID" value="NZ_FNJB01000025.1"/>
</dbReference>
<accession>A0A1H0WN50</accession>
<feature type="non-terminal residue" evidence="2">
    <location>
        <position position="160"/>
    </location>
</feature>
<feature type="compositionally biased region" description="Basic and acidic residues" evidence="1">
    <location>
        <begin position="119"/>
        <end position="129"/>
    </location>
</feature>
<organism evidence="2 3">
    <name type="scientific">Actinokineospora alba</name>
    <dbReference type="NCBI Taxonomy" id="504798"/>
    <lineage>
        <taxon>Bacteria</taxon>
        <taxon>Bacillati</taxon>
        <taxon>Actinomycetota</taxon>
        <taxon>Actinomycetes</taxon>
        <taxon>Pseudonocardiales</taxon>
        <taxon>Pseudonocardiaceae</taxon>
        <taxon>Actinokineospora</taxon>
    </lineage>
</organism>